<sequence>MEAHGVPTTLIITEPFAPIVAGFAPTLGMAEYTGSVMVPHRVATMDDDDLRKLADSVIDEAIACLTA</sequence>
<name>A0A382Z0H7_9ZZZZ</name>
<reference evidence="2" key="1">
    <citation type="submission" date="2018-05" db="EMBL/GenBank/DDBJ databases">
        <authorList>
            <person name="Lanie J.A."/>
            <person name="Ng W.-L."/>
            <person name="Kazmierczak K.M."/>
            <person name="Andrzejewski T.M."/>
            <person name="Davidsen T.M."/>
            <person name="Wayne K.J."/>
            <person name="Tettelin H."/>
            <person name="Glass J.I."/>
            <person name="Rusch D."/>
            <person name="Podicherti R."/>
            <person name="Tsui H.-C.T."/>
            <person name="Winkler M.E."/>
        </authorList>
    </citation>
    <scope>NUCLEOTIDE SEQUENCE</scope>
</reference>
<gene>
    <name evidence="2" type="ORF">METZ01_LOCUS441797</name>
</gene>
<dbReference type="AlphaFoldDB" id="A0A382Z0H7"/>
<dbReference type="Pfam" id="PF24696">
    <property type="entry name" value="UGSC"/>
    <property type="match status" value="1"/>
</dbReference>
<protein>
    <recommendedName>
        <fullName evidence="1">UGSC-like domain-containing protein</fullName>
    </recommendedName>
</protein>
<proteinExistence type="predicted"/>
<organism evidence="2">
    <name type="scientific">marine metagenome</name>
    <dbReference type="NCBI Taxonomy" id="408172"/>
    <lineage>
        <taxon>unclassified sequences</taxon>
        <taxon>metagenomes</taxon>
        <taxon>ecological metagenomes</taxon>
    </lineage>
</organism>
<evidence type="ECO:0000259" key="1">
    <source>
        <dbReference type="Pfam" id="PF24696"/>
    </source>
</evidence>
<dbReference type="InterPro" id="IPR057767">
    <property type="entry name" value="UGSC-like_dom"/>
</dbReference>
<dbReference type="EMBL" id="UINC01179980">
    <property type="protein sequence ID" value="SVD88943.1"/>
    <property type="molecule type" value="Genomic_DNA"/>
</dbReference>
<feature type="domain" description="UGSC-like" evidence="1">
    <location>
        <begin position="1"/>
        <end position="66"/>
    </location>
</feature>
<evidence type="ECO:0000313" key="2">
    <source>
        <dbReference type="EMBL" id="SVD88943.1"/>
    </source>
</evidence>
<accession>A0A382Z0H7</accession>